<dbReference type="InterPro" id="IPR036582">
    <property type="entry name" value="Mao_N_sf"/>
</dbReference>
<accession>A0ABT9TZJ4</accession>
<dbReference type="Pfam" id="PF07833">
    <property type="entry name" value="Cu_amine_oxidN1"/>
    <property type="match status" value="1"/>
</dbReference>
<feature type="chain" id="PRO_5047453759" description="Copper amine oxidase-like N-terminal domain-containing protein" evidence="1">
    <location>
        <begin position="37"/>
        <end position="376"/>
    </location>
</feature>
<reference evidence="3 4" key="1">
    <citation type="submission" date="2023-07" db="EMBL/GenBank/DDBJ databases">
        <title>Sorghum-associated microbial communities from plants grown in Nebraska, USA.</title>
        <authorList>
            <person name="Schachtman D."/>
        </authorList>
    </citation>
    <scope>NUCLEOTIDE SEQUENCE [LARGE SCALE GENOMIC DNA]</scope>
    <source>
        <strain evidence="3 4">CC482</strain>
    </source>
</reference>
<comment type="caution">
    <text evidence="3">The sequence shown here is derived from an EMBL/GenBank/DDBJ whole genome shotgun (WGS) entry which is preliminary data.</text>
</comment>
<keyword evidence="1" id="KW-0732">Signal</keyword>
<dbReference type="EMBL" id="JAUSSU010000004">
    <property type="protein sequence ID" value="MDQ0112807.1"/>
    <property type="molecule type" value="Genomic_DNA"/>
</dbReference>
<evidence type="ECO:0000259" key="2">
    <source>
        <dbReference type="Pfam" id="PF07833"/>
    </source>
</evidence>
<dbReference type="InterPro" id="IPR012854">
    <property type="entry name" value="Cu_amine_oxidase-like_N"/>
</dbReference>
<feature type="domain" description="Copper amine oxidase-like N-terminal" evidence="2">
    <location>
        <begin position="55"/>
        <end position="158"/>
    </location>
</feature>
<dbReference type="SUPFAM" id="SSF55383">
    <property type="entry name" value="Copper amine oxidase, domain N"/>
    <property type="match status" value="1"/>
</dbReference>
<evidence type="ECO:0000256" key="1">
    <source>
        <dbReference type="SAM" id="SignalP"/>
    </source>
</evidence>
<protein>
    <recommendedName>
        <fullName evidence="2">Copper amine oxidase-like N-terminal domain-containing protein</fullName>
    </recommendedName>
</protein>
<proteinExistence type="predicted"/>
<evidence type="ECO:0000313" key="4">
    <source>
        <dbReference type="Proteomes" id="UP001229346"/>
    </source>
</evidence>
<name>A0ABT9TZJ4_PAEHA</name>
<sequence length="376" mass="39905">MSFLSKHRNRKSIAALVAAASLTAMLPTAAFGAVQAAPTVQFQIGSLTAVNDNGPFTLVNAPYIEQGVAMVPVRALADGLEAKLEWDPAEKSIKLERSGLTVSLKAGDDSMVGTFVKNVKLPAKVAIVRGQAFVPAKSVAQLLGAGTTWEAKTKKVTIKINGEEAGVVSERYTFSPGEEGWQGGFADLPVDYDPSIYELLYARELLPLKDNGSNYGLKLNGMNRSDDLFMFATRKITGLKPNATYDAALAFTLYTDQAGGMMGVGGAPGEAVSIKAGFVSQEPKVVKEDEGGQVYYKVDVDKGNQSIEGTDMKIVGNMVKEDDGAEGFQPKPMSHATTLKANAAGELFVIIGSDSGYEGLTTLYLDDVSVTLTPRT</sequence>
<feature type="signal peptide" evidence="1">
    <location>
        <begin position="1"/>
        <end position="36"/>
    </location>
</feature>
<evidence type="ECO:0000313" key="3">
    <source>
        <dbReference type="EMBL" id="MDQ0112807.1"/>
    </source>
</evidence>
<dbReference type="Gene3D" id="3.30.457.10">
    <property type="entry name" value="Copper amine oxidase-like, N-terminal domain"/>
    <property type="match status" value="1"/>
</dbReference>
<dbReference type="Proteomes" id="UP001229346">
    <property type="component" value="Unassembled WGS sequence"/>
</dbReference>
<gene>
    <name evidence="3" type="ORF">J2T15_002242</name>
</gene>
<keyword evidence="4" id="KW-1185">Reference proteome</keyword>
<organism evidence="3 4">
    <name type="scientific">Paenibacillus harenae</name>
    <dbReference type="NCBI Taxonomy" id="306543"/>
    <lineage>
        <taxon>Bacteria</taxon>
        <taxon>Bacillati</taxon>
        <taxon>Bacillota</taxon>
        <taxon>Bacilli</taxon>
        <taxon>Bacillales</taxon>
        <taxon>Paenibacillaceae</taxon>
        <taxon>Paenibacillus</taxon>
    </lineage>
</organism>
<dbReference type="RefSeq" id="WP_307203731.1">
    <property type="nucleotide sequence ID" value="NZ_JAUSSU010000004.1"/>
</dbReference>